<dbReference type="SMART" id="SM00479">
    <property type="entry name" value="EXOIII"/>
    <property type="match status" value="1"/>
</dbReference>
<dbReference type="InterPro" id="IPR013520">
    <property type="entry name" value="Ribonucl_H"/>
</dbReference>
<dbReference type="Gene3D" id="3.40.1350.10">
    <property type="match status" value="1"/>
</dbReference>
<evidence type="ECO:0000256" key="13">
    <source>
        <dbReference type="ARBA" id="ARBA00049244"/>
    </source>
</evidence>
<dbReference type="InterPro" id="IPR033315">
    <property type="entry name" value="Fan1-like"/>
</dbReference>
<evidence type="ECO:0000259" key="14">
    <source>
        <dbReference type="SMART" id="SM00479"/>
    </source>
</evidence>
<proteinExistence type="inferred from homology"/>
<keyword evidence="7" id="KW-0378">Hydrolase</keyword>
<evidence type="ECO:0000256" key="5">
    <source>
        <dbReference type="ARBA" id="ARBA00022722"/>
    </source>
</evidence>
<dbReference type="InterPro" id="IPR006054">
    <property type="entry name" value="DnaQ"/>
</dbReference>
<dbReference type="GO" id="GO:0003677">
    <property type="term" value="F:DNA binding"/>
    <property type="evidence" value="ECO:0007669"/>
    <property type="project" value="InterPro"/>
</dbReference>
<dbReference type="InterPro" id="IPR049125">
    <property type="entry name" value="FAN1-like_WH"/>
</dbReference>
<dbReference type="PANTHER" id="PTHR15749:SF4">
    <property type="entry name" value="FANCONI-ASSOCIATED NUCLEASE 1"/>
    <property type="match status" value="1"/>
</dbReference>
<dbReference type="Pfam" id="PF21315">
    <property type="entry name" value="FAN1_HTH"/>
    <property type="match status" value="1"/>
</dbReference>
<dbReference type="InterPro" id="IPR011856">
    <property type="entry name" value="tRNA_endonuc-like_dom_sf"/>
</dbReference>
<evidence type="ECO:0000256" key="10">
    <source>
        <dbReference type="ARBA" id="ARBA00023211"/>
    </source>
</evidence>
<evidence type="ECO:0000259" key="15">
    <source>
        <dbReference type="SMART" id="SM00990"/>
    </source>
</evidence>
<dbReference type="NCBIfam" id="TIGR00573">
    <property type="entry name" value="dnaq"/>
    <property type="match status" value="1"/>
</dbReference>
<evidence type="ECO:0000313" key="16">
    <source>
        <dbReference type="EMBL" id="PCK31332.1"/>
    </source>
</evidence>
<keyword evidence="9" id="KW-0460">Magnesium</keyword>
<dbReference type="Gene3D" id="3.30.420.10">
    <property type="entry name" value="Ribonuclease H-like superfamily/Ribonuclease H"/>
    <property type="match status" value="1"/>
</dbReference>
<dbReference type="GO" id="GO:0036297">
    <property type="term" value="P:interstrand cross-link repair"/>
    <property type="evidence" value="ECO:0007669"/>
    <property type="project" value="InterPro"/>
</dbReference>
<evidence type="ECO:0000256" key="7">
    <source>
        <dbReference type="ARBA" id="ARBA00022801"/>
    </source>
</evidence>
<sequence>MRKELPAKYYLSHFNELVTYLFEVCEPLLSDAQLTLLKRLQQLPENELCLLVRFISRKTPYLDVHQLNYQEIEDIQSVALELKEKKLLRGVVQKDLRTFFGCLTKPHLIQLAEASLITELPSKTAKKADWINALLGAMPVAQLHQQSHFSGYLTLTFQADVDYFLFLYFAKPGFSLAQFSMRDLGVMNTRSAVKHYHAHFEQRAEAQSAFFYTTALAELKEITKDELFAQAENLLAQKNPEAVGHYATSAFAKYAYTLAKKLGPTSAHYIRLLAVSEHPQALEALIRHHYKMGAIEVAKQQLEQILQGEYDETLMIFAEDFYQRKFNKKRTSLLTDMLRKSAPAIKVDEAYKGQTEAGVVDYYQRHGVAAYHVENKIWLTLFGLTFWQELFNHPNSSVANGFSRTPAVLKDNQFYAELGHDIEARLASFTSAKAWSAWLLKQMIENYGEPNRLFYWHEQLLEPVECLLSHSNIDTLKQVLRLMSQDFNSMRSGFPDLMVVAPESGIRFEEIKAPGDSLSRSQLVSIAKLLTCNIATKIQTVEWQITPEQPYVIVDIETTGGNKEVDRITEIAMVKVVNGEVVDKWQSLVDPMRRIPARITELTGISQAMVNGAPRFSEVMDQVLDFSQGAIFVAHNVNFDYGFIRQECIRAGGEFCRAKLCTVQLARKYIPGLKSYALGALSQALGVDLVNHHRAMDDALAATEIFLQINAIRQEQ</sequence>
<gene>
    <name evidence="16" type="ORF">CEX98_12700</name>
</gene>
<dbReference type="GO" id="GO:0046872">
    <property type="term" value="F:metal ion binding"/>
    <property type="evidence" value="ECO:0007669"/>
    <property type="project" value="UniProtKB-KW"/>
</dbReference>
<accession>A0A2A5JPF1</accession>
<dbReference type="OrthoDB" id="9803913at2"/>
<keyword evidence="17" id="KW-1185">Reference proteome</keyword>
<dbReference type="AlphaFoldDB" id="A0A2A5JPF1"/>
<comment type="catalytic activity">
    <reaction evidence="1">
        <text>Hydrolytically removes 5'-nucleotides successively from the 3'-hydroxy termini of 3'-hydroxy-terminated oligonucleotides.</text>
        <dbReference type="EC" id="3.1.4.1"/>
    </reaction>
</comment>
<evidence type="ECO:0000313" key="17">
    <source>
        <dbReference type="Proteomes" id="UP000228621"/>
    </source>
</evidence>
<name>A0A2A5JPF1_PSEO7</name>
<comment type="catalytic activity">
    <reaction evidence="13">
        <text>DNA(n) + a 2'-deoxyribonucleoside 5'-triphosphate = DNA(n+1) + diphosphate</text>
        <dbReference type="Rhea" id="RHEA:22508"/>
        <dbReference type="Rhea" id="RHEA-COMP:17339"/>
        <dbReference type="Rhea" id="RHEA-COMP:17340"/>
        <dbReference type="ChEBI" id="CHEBI:33019"/>
        <dbReference type="ChEBI" id="CHEBI:61560"/>
        <dbReference type="ChEBI" id="CHEBI:173112"/>
        <dbReference type="EC" id="2.7.7.7"/>
    </reaction>
</comment>
<feature type="domain" description="VRR-NUC" evidence="15">
    <location>
        <begin position="444"/>
        <end position="543"/>
    </location>
</feature>
<comment type="caution">
    <text evidence="16">The sequence shown here is derived from an EMBL/GenBank/DDBJ whole genome shotgun (WGS) entry which is preliminary data.</text>
</comment>
<evidence type="ECO:0000256" key="9">
    <source>
        <dbReference type="ARBA" id="ARBA00022842"/>
    </source>
</evidence>
<organism evidence="16 17">
    <name type="scientific">Pseudoalteromonas piscicida</name>
    <dbReference type="NCBI Taxonomy" id="43662"/>
    <lineage>
        <taxon>Bacteria</taxon>
        <taxon>Pseudomonadati</taxon>
        <taxon>Pseudomonadota</taxon>
        <taxon>Gammaproteobacteria</taxon>
        <taxon>Alteromonadales</taxon>
        <taxon>Pseudoalteromonadaceae</taxon>
        <taxon>Pseudoalteromonas</taxon>
    </lineage>
</organism>
<dbReference type="FunFam" id="3.30.420.10:FF:000045">
    <property type="entry name" value="3'-5' exonuclease DinG"/>
    <property type="match status" value="1"/>
</dbReference>
<dbReference type="EMBL" id="NKHF01000056">
    <property type="protein sequence ID" value="PCK31332.1"/>
    <property type="molecule type" value="Genomic_DNA"/>
</dbReference>
<reference evidence="17" key="1">
    <citation type="journal article" date="2019" name="Genome Announc.">
        <title>Draft Genome Sequence of Pseudoalteromonas piscicida Strain 36Y ROTHPW, an Hypersaline Seawater Isolate from the South Coast of Sonora, Mexico.</title>
        <authorList>
            <person name="Sanchez-Diaz R."/>
            <person name="Molina-Garza Z.J."/>
            <person name="Cruz-Suarez L.E."/>
            <person name="Selvin J."/>
            <person name="Kiran G.S."/>
            <person name="Ibarra-Gamez J.C."/>
            <person name="Gomez-Gil B."/>
            <person name="Galaviz-Silva L."/>
        </authorList>
    </citation>
    <scope>NUCLEOTIDE SEQUENCE [LARGE SCALE GENOMIC DNA]</scope>
    <source>
        <strain evidence="17">36Y_RITHPW</strain>
    </source>
</reference>
<comment type="cofactor">
    <cofactor evidence="2">
        <name>Mn(2+)</name>
        <dbReference type="ChEBI" id="CHEBI:29035"/>
    </cofactor>
</comment>
<evidence type="ECO:0000256" key="3">
    <source>
        <dbReference type="ARBA" id="ARBA00001946"/>
    </source>
</evidence>
<dbReference type="SUPFAM" id="SSF53098">
    <property type="entry name" value="Ribonuclease H-like"/>
    <property type="match status" value="1"/>
</dbReference>
<dbReference type="GO" id="GO:0006260">
    <property type="term" value="P:DNA replication"/>
    <property type="evidence" value="ECO:0007669"/>
    <property type="project" value="InterPro"/>
</dbReference>
<dbReference type="InterPro" id="IPR014883">
    <property type="entry name" value="VRR_NUC"/>
</dbReference>
<evidence type="ECO:0000256" key="8">
    <source>
        <dbReference type="ARBA" id="ARBA00022839"/>
    </source>
</evidence>
<evidence type="ECO:0000256" key="6">
    <source>
        <dbReference type="ARBA" id="ARBA00022723"/>
    </source>
</evidence>
<dbReference type="Pfam" id="PF00929">
    <property type="entry name" value="RNase_T"/>
    <property type="match status" value="1"/>
</dbReference>
<dbReference type="GO" id="GO:0004528">
    <property type="term" value="F:phosphodiesterase I activity"/>
    <property type="evidence" value="ECO:0007669"/>
    <property type="project" value="UniProtKB-EC"/>
</dbReference>
<dbReference type="CDD" id="cd06127">
    <property type="entry name" value="DEDDh"/>
    <property type="match status" value="1"/>
</dbReference>
<evidence type="ECO:0000256" key="1">
    <source>
        <dbReference type="ARBA" id="ARBA00000983"/>
    </source>
</evidence>
<evidence type="ECO:0000256" key="4">
    <source>
        <dbReference type="ARBA" id="ARBA00005533"/>
    </source>
</evidence>
<feature type="domain" description="Exonuclease" evidence="14">
    <location>
        <begin position="550"/>
        <end position="715"/>
    </location>
</feature>
<keyword evidence="5" id="KW-0540">Nuclease</keyword>
<evidence type="ECO:0000256" key="12">
    <source>
        <dbReference type="ARBA" id="ARBA00026073"/>
    </source>
</evidence>
<dbReference type="Pfam" id="PF08774">
    <property type="entry name" value="VRR_NUC"/>
    <property type="match status" value="1"/>
</dbReference>
<evidence type="ECO:0000256" key="2">
    <source>
        <dbReference type="ARBA" id="ARBA00001936"/>
    </source>
</evidence>
<dbReference type="InterPro" id="IPR036397">
    <property type="entry name" value="RNaseH_sf"/>
</dbReference>
<comment type="function">
    <text evidence="11">DNA polymerase III is a complex, multichain enzyme responsible for most of the replicative synthesis in bacteria. The epsilon subunit contain the editing function and is a proofreading 3'-5' exonuclease.</text>
</comment>
<keyword evidence="6" id="KW-0479">Metal-binding</keyword>
<keyword evidence="8" id="KW-0269">Exonuclease</keyword>
<keyword evidence="10" id="KW-0464">Manganese</keyword>
<dbReference type="PANTHER" id="PTHR15749">
    <property type="entry name" value="FANCONI-ASSOCIATED NUCLEASE 1"/>
    <property type="match status" value="1"/>
</dbReference>
<evidence type="ECO:0000256" key="11">
    <source>
        <dbReference type="ARBA" id="ARBA00025483"/>
    </source>
</evidence>
<comment type="similarity">
    <text evidence="4">Belongs to the FAN1 family.</text>
</comment>
<comment type="subunit">
    <text evidence="12">DNA polymerase III contains a core (composed of alpha, epsilon and theta chains) that associates with a tau subunit. This core dimerizes to form the POLIII' complex. PolIII' associates with the gamma complex (composed of gamma, delta, delta', psi and chi chains) and with the beta chain to form the complete DNA polymerase III complex.</text>
</comment>
<protein>
    <submittedName>
        <fullName evidence="16">DNA polymerase III subunit epsilon</fullName>
    </submittedName>
</protein>
<dbReference type="SMART" id="SM00990">
    <property type="entry name" value="VRR_NUC"/>
    <property type="match status" value="1"/>
</dbReference>
<dbReference type="Proteomes" id="UP000228621">
    <property type="component" value="Unassembled WGS sequence"/>
</dbReference>
<comment type="cofactor">
    <cofactor evidence="3">
        <name>Mg(2+)</name>
        <dbReference type="ChEBI" id="CHEBI:18420"/>
    </cofactor>
</comment>
<dbReference type="GO" id="GO:0003887">
    <property type="term" value="F:DNA-directed DNA polymerase activity"/>
    <property type="evidence" value="ECO:0007669"/>
    <property type="project" value="UniProtKB-EC"/>
</dbReference>
<dbReference type="InterPro" id="IPR012337">
    <property type="entry name" value="RNaseH-like_sf"/>
</dbReference>